<organism evidence="23 24">
    <name type="scientific">Geothrix rubra</name>
    <dbReference type="NCBI Taxonomy" id="2927977"/>
    <lineage>
        <taxon>Bacteria</taxon>
        <taxon>Pseudomonadati</taxon>
        <taxon>Acidobacteriota</taxon>
        <taxon>Holophagae</taxon>
        <taxon>Holophagales</taxon>
        <taxon>Holophagaceae</taxon>
        <taxon>Geothrix</taxon>
    </lineage>
</organism>
<dbReference type="InterPro" id="IPR039866">
    <property type="entry name" value="CPQ"/>
</dbReference>
<keyword evidence="11" id="KW-0378">Hydrolase</keyword>
<evidence type="ECO:0000256" key="5">
    <source>
        <dbReference type="ARBA" id="ARBA00014116"/>
    </source>
</evidence>
<evidence type="ECO:0000256" key="3">
    <source>
        <dbReference type="ARBA" id="ARBA00004555"/>
    </source>
</evidence>
<comment type="subunit">
    <text evidence="19">Homodimer. The monomeric form is inactive while the homodimer is active.</text>
</comment>
<evidence type="ECO:0000256" key="19">
    <source>
        <dbReference type="ARBA" id="ARBA00025833"/>
    </source>
</evidence>
<evidence type="ECO:0000259" key="22">
    <source>
        <dbReference type="Pfam" id="PF04389"/>
    </source>
</evidence>
<comment type="caution">
    <text evidence="23">The sequence shown here is derived from an EMBL/GenBank/DDBJ whole genome shotgun (WGS) entry which is preliminary data.</text>
</comment>
<evidence type="ECO:0000256" key="16">
    <source>
        <dbReference type="ARBA" id="ARBA00023145"/>
    </source>
</evidence>
<dbReference type="Gene3D" id="3.40.630.10">
    <property type="entry name" value="Zn peptidases"/>
    <property type="match status" value="1"/>
</dbReference>
<evidence type="ECO:0000256" key="20">
    <source>
        <dbReference type="ARBA" id="ARBA00033328"/>
    </source>
</evidence>
<reference evidence="23 24" key="1">
    <citation type="journal article" date="2023" name="Antonie Van Leeuwenhoek">
        <title>Mesoterricola silvestris gen. nov., sp. nov., Mesoterricola sediminis sp. nov., Geothrix oryzae sp. nov., Geothrix edaphica sp. nov., Geothrix rubra sp. nov., and Geothrix limicola sp. nov., six novel members of Acidobacteriota isolated from soils.</title>
        <authorList>
            <person name="Itoh H."/>
            <person name="Sugisawa Y."/>
            <person name="Mise K."/>
            <person name="Xu Z."/>
            <person name="Kuniyasu M."/>
            <person name="Ushijima N."/>
            <person name="Kawano K."/>
            <person name="Kobayashi E."/>
            <person name="Shiratori Y."/>
            <person name="Masuda Y."/>
            <person name="Senoo K."/>
        </authorList>
    </citation>
    <scope>NUCLEOTIDE SEQUENCE [LARGE SCALE GENOMIC DNA]</scope>
    <source>
        <strain evidence="23 24">Red803</strain>
    </source>
</reference>
<dbReference type="RefSeq" id="WP_285723977.1">
    <property type="nucleotide sequence ID" value="NZ_BSDD01000002.1"/>
</dbReference>
<evidence type="ECO:0000256" key="9">
    <source>
        <dbReference type="ARBA" id="ARBA00022723"/>
    </source>
</evidence>
<evidence type="ECO:0000256" key="21">
    <source>
        <dbReference type="SAM" id="SignalP"/>
    </source>
</evidence>
<protein>
    <recommendedName>
        <fullName evidence="5">Carboxypeptidase Q</fullName>
    </recommendedName>
    <alternativeName>
        <fullName evidence="20">Plasma glutamate carboxypeptidase</fullName>
    </alternativeName>
</protein>
<evidence type="ECO:0000256" key="10">
    <source>
        <dbReference type="ARBA" id="ARBA00022729"/>
    </source>
</evidence>
<dbReference type="Pfam" id="PF04389">
    <property type="entry name" value="Peptidase_M28"/>
    <property type="match status" value="1"/>
</dbReference>
<keyword evidence="18" id="KW-0458">Lysosome</keyword>
<keyword evidence="17" id="KW-0325">Glycoprotein</keyword>
<evidence type="ECO:0000256" key="2">
    <source>
        <dbReference type="ARBA" id="ARBA00004371"/>
    </source>
</evidence>
<evidence type="ECO:0000256" key="14">
    <source>
        <dbReference type="ARBA" id="ARBA00023034"/>
    </source>
</evidence>
<keyword evidence="10 21" id="KW-0732">Signal</keyword>
<evidence type="ECO:0000313" key="23">
    <source>
        <dbReference type="EMBL" id="GLH69851.1"/>
    </source>
</evidence>
<keyword evidence="16" id="KW-0865">Zymogen</keyword>
<keyword evidence="7" id="KW-0121">Carboxypeptidase</keyword>
<feature type="chain" id="PRO_5047165108" description="Carboxypeptidase Q" evidence="21">
    <location>
        <begin position="21"/>
        <end position="481"/>
    </location>
</feature>
<dbReference type="SUPFAM" id="SSF53187">
    <property type="entry name" value="Zn-dependent exopeptidases"/>
    <property type="match status" value="1"/>
</dbReference>
<keyword evidence="9" id="KW-0479">Metal-binding</keyword>
<dbReference type="EMBL" id="BSDD01000002">
    <property type="protein sequence ID" value="GLH69851.1"/>
    <property type="molecule type" value="Genomic_DNA"/>
</dbReference>
<keyword evidence="24" id="KW-1185">Reference proteome</keyword>
<evidence type="ECO:0000256" key="17">
    <source>
        <dbReference type="ARBA" id="ARBA00023180"/>
    </source>
</evidence>
<accession>A0ABQ5Q6A7</accession>
<dbReference type="PANTHER" id="PTHR12053">
    <property type="entry name" value="PROTEASE FAMILY M28 PLASMA GLUTAMATE CARBOXYPEPTIDASE-RELATED"/>
    <property type="match status" value="1"/>
</dbReference>
<keyword evidence="12" id="KW-0256">Endoplasmic reticulum</keyword>
<evidence type="ECO:0000256" key="8">
    <source>
        <dbReference type="ARBA" id="ARBA00022670"/>
    </source>
</evidence>
<gene>
    <name evidence="23" type="ORF">GETHPA_13840</name>
</gene>
<evidence type="ECO:0000313" key="24">
    <source>
        <dbReference type="Proteomes" id="UP001165089"/>
    </source>
</evidence>
<keyword evidence="15" id="KW-0482">Metalloprotease</keyword>
<evidence type="ECO:0000256" key="6">
    <source>
        <dbReference type="ARBA" id="ARBA00022525"/>
    </source>
</evidence>
<feature type="domain" description="Peptidase M28" evidence="22">
    <location>
        <begin position="269"/>
        <end position="458"/>
    </location>
</feature>
<keyword evidence="6" id="KW-0964">Secreted</keyword>
<evidence type="ECO:0000256" key="18">
    <source>
        <dbReference type="ARBA" id="ARBA00023228"/>
    </source>
</evidence>
<comment type="subcellular location">
    <subcellularLocation>
        <location evidence="1">Endoplasmic reticulum</location>
    </subcellularLocation>
    <subcellularLocation>
        <location evidence="3">Golgi apparatus</location>
    </subcellularLocation>
    <subcellularLocation>
        <location evidence="2">Lysosome</location>
    </subcellularLocation>
    <subcellularLocation>
        <location evidence="4">Secreted</location>
    </subcellularLocation>
</comment>
<name>A0ABQ5Q6A7_9BACT</name>
<dbReference type="Proteomes" id="UP001165089">
    <property type="component" value="Unassembled WGS sequence"/>
</dbReference>
<keyword evidence="13" id="KW-0862">Zinc</keyword>
<dbReference type="Gene3D" id="3.50.30.30">
    <property type="match status" value="1"/>
</dbReference>
<evidence type="ECO:0000256" key="15">
    <source>
        <dbReference type="ARBA" id="ARBA00023049"/>
    </source>
</evidence>
<keyword evidence="14" id="KW-0333">Golgi apparatus</keyword>
<evidence type="ECO:0000256" key="11">
    <source>
        <dbReference type="ARBA" id="ARBA00022801"/>
    </source>
</evidence>
<evidence type="ECO:0000256" key="4">
    <source>
        <dbReference type="ARBA" id="ARBA00004613"/>
    </source>
</evidence>
<sequence>MRPLSALALGLGALSLLAQAPAEPRKAEKPRFEFGIPDKPFTSEVARLIREIGERPQVVTNLEALSDDIGPRLTGSERLLKAEAWAMDKFKAYGALNVHTEAYDFGPSWTRGHDWGRLVNLNGMDLHLAAMAWSPATKGPVKGELVVLQAQTVEELKALLPTLEGKIVLMGALPKPDPKVDRRTYYSELMGLMKDLKAAVLLRGSGRPDDLLNMTGSPVPRWGRATTPTAFLSGEQADMLTRLVKRGQHPVVEIQIAGEMGKEPVQAHNVVAEIKGSEWPDQVVIVGGHLDSWDLGTGATDNGTGAMAAMEVLRAIQALGLKPRRTLRVVLFSGEEEGLLGSNAYAKAHAAEAANLQAVLIDDMGTGRILGWPDMGQEIWRAPLAQAMAPANNLGCREIGAFTQPGDTDHWPFFQLGVPAFAAIQDPVDYMKITHHSQADTFTHVIPADLIQGAQAMAATAWEFLNMPERVPHIAPAEKKD</sequence>
<evidence type="ECO:0000256" key="7">
    <source>
        <dbReference type="ARBA" id="ARBA00022645"/>
    </source>
</evidence>
<evidence type="ECO:0000256" key="1">
    <source>
        <dbReference type="ARBA" id="ARBA00004240"/>
    </source>
</evidence>
<evidence type="ECO:0000256" key="12">
    <source>
        <dbReference type="ARBA" id="ARBA00022824"/>
    </source>
</evidence>
<dbReference type="InterPro" id="IPR007484">
    <property type="entry name" value="Peptidase_M28"/>
</dbReference>
<feature type="signal peptide" evidence="21">
    <location>
        <begin position="1"/>
        <end position="20"/>
    </location>
</feature>
<dbReference type="PANTHER" id="PTHR12053:SF3">
    <property type="entry name" value="CARBOXYPEPTIDASE Q"/>
    <property type="match status" value="1"/>
</dbReference>
<evidence type="ECO:0000256" key="13">
    <source>
        <dbReference type="ARBA" id="ARBA00022833"/>
    </source>
</evidence>
<keyword evidence="8" id="KW-0645">Protease</keyword>
<proteinExistence type="predicted"/>